<sequence>MGCKTCNDRGIVLRSPGLHGGSPAPCPDCRMRPGSTEETVLPDEAFKALRDAVDAPGQAIDGLAEIMKSADATFSPD</sequence>
<accession>A0ABT3J4A3</accession>
<name>A0ABT3J4A3_9RHOB</name>
<dbReference type="Proteomes" id="UP001207582">
    <property type="component" value="Unassembled WGS sequence"/>
</dbReference>
<gene>
    <name evidence="1" type="ORF">OM960_13085</name>
</gene>
<evidence type="ECO:0000313" key="1">
    <source>
        <dbReference type="EMBL" id="MCW3782519.1"/>
    </source>
</evidence>
<evidence type="ECO:0000313" key="2">
    <source>
        <dbReference type="Proteomes" id="UP001207582"/>
    </source>
</evidence>
<keyword evidence="2" id="KW-1185">Reference proteome</keyword>
<comment type="caution">
    <text evidence="1">The sequence shown here is derived from an EMBL/GenBank/DDBJ whole genome shotgun (WGS) entry which is preliminary data.</text>
</comment>
<organism evidence="1 2">
    <name type="scientific">Defluviimonas salinarum</name>
    <dbReference type="NCBI Taxonomy" id="2992147"/>
    <lineage>
        <taxon>Bacteria</taxon>
        <taxon>Pseudomonadati</taxon>
        <taxon>Pseudomonadota</taxon>
        <taxon>Alphaproteobacteria</taxon>
        <taxon>Rhodobacterales</taxon>
        <taxon>Paracoccaceae</taxon>
        <taxon>Albidovulum</taxon>
    </lineage>
</organism>
<reference evidence="1 2" key="1">
    <citation type="submission" date="2022-10" db="EMBL/GenBank/DDBJ databases">
        <title>Defluviimonas sp. CAU 1641 isolated from mud.</title>
        <authorList>
            <person name="Kim W."/>
        </authorList>
    </citation>
    <scope>NUCLEOTIDE SEQUENCE [LARGE SCALE GENOMIC DNA]</scope>
    <source>
        <strain evidence="1 2">CAU 1641</strain>
    </source>
</reference>
<proteinExistence type="predicted"/>
<dbReference type="RefSeq" id="WP_264772252.1">
    <property type="nucleotide sequence ID" value="NZ_JAPDOG010000011.1"/>
</dbReference>
<protein>
    <submittedName>
        <fullName evidence="1">Uncharacterized protein</fullName>
    </submittedName>
</protein>
<dbReference type="EMBL" id="JAPDOG010000011">
    <property type="protein sequence ID" value="MCW3782519.1"/>
    <property type="molecule type" value="Genomic_DNA"/>
</dbReference>